<keyword evidence="4" id="KW-1185">Reference proteome</keyword>
<dbReference type="Pfam" id="PF13602">
    <property type="entry name" value="ADH_zinc_N_2"/>
    <property type="match status" value="1"/>
</dbReference>
<dbReference type="Gene3D" id="3.40.50.720">
    <property type="entry name" value="NAD(P)-binding Rossmann-like Domain"/>
    <property type="match status" value="1"/>
</dbReference>
<organism evidence="3 4">
    <name type="scientific">Paraburkholderia ferrariae</name>
    <dbReference type="NCBI Taxonomy" id="386056"/>
    <lineage>
        <taxon>Bacteria</taxon>
        <taxon>Pseudomonadati</taxon>
        <taxon>Pseudomonadota</taxon>
        <taxon>Betaproteobacteria</taxon>
        <taxon>Burkholderiales</taxon>
        <taxon>Burkholderiaceae</taxon>
        <taxon>Paraburkholderia</taxon>
    </lineage>
</organism>
<dbReference type="PROSITE" id="PS01162">
    <property type="entry name" value="QOR_ZETA_CRYSTAL"/>
    <property type="match status" value="1"/>
</dbReference>
<dbReference type="Pfam" id="PF08240">
    <property type="entry name" value="ADH_N"/>
    <property type="match status" value="1"/>
</dbReference>
<dbReference type="InterPro" id="IPR002364">
    <property type="entry name" value="Quin_OxRdtase/zeta-crystal_CS"/>
</dbReference>
<dbReference type="EC" id="1.-.-.-" evidence="3"/>
<dbReference type="InterPro" id="IPR050700">
    <property type="entry name" value="YIM1/Zinc_Alcohol_DH_Fams"/>
</dbReference>
<dbReference type="SMART" id="SM00829">
    <property type="entry name" value="PKS_ER"/>
    <property type="match status" value="1"/>
</dbReference>
<dbReference type="SUPFAM" id="SSF50129">
    <property type="entry name" value="GroES-like"/>
    <property type="match status" value="1"/>
</dbReference>
<dbReference type="EMBL" id="JAYMRV010000006">
    <property type="protein sequence ID" value="MEM5423712.1"/>
    <property type="molecule type" value="Genomic_DNA"/>
</dbReference>
<dbReference type="InterPro" id="IPR036291">
    <property type="entry name" value="NAD(P)-bd_dom_sf"/>
</dbReference>
<dbReference type="SUPFAM" id="SSF51735">
    <property type="entry name" value="NAD(P)-binding Rossmann-fold domains"/>
    <property type="match status" value="1"/>
</dbReference>
<protein>
    <submittedName>
        <fullName evidence="3">NADP-dependent oxidoreductase</fullName>
        <ecNumber evidence="3">1.-.-.-</ecNumber>
    </submittedName>
</protein>
<dbReference type="InterPro" id="IPR013154">
    <property type="entry name" value="ADH-like_N"/>
</dbReference>
<feature type="domain" description="Enoyl reductase (ER)" evidence="2">
    <location>
        <begin position="18"/>
        <end position="313"/>
    </location>
</feature>
<gene>
    <name evidence="3" type="ORF">VSR73_21910</name>
</gene>
<proteinExistence type="predicted"/>
<comment type="caution">
    <text evidence="3">The sequence shown here is derived from an EMBL/GenBank/DDBJ whole genome shotgun (WGS) entry which is preliminary data.</text>
</comment>
<evidence type="ECO:0000313" key="3">
    <source>
        <dbReference type="EMBL" id="MEM5423712.1"/>
    </source>
</evidence>
<dbReference type="GO" id="GO:0016491">
    <property type="term" value="F:oxidoreductase activity"/>
    <property type="evidence" value="ECO:0007669"/>
    <property type="project" value="UniProtKB-KW"/>
</dbReference>
<reference evidence="3 4" key="1">
    <citation type="submission" date="2024-01" db="EMBL/GenBank/DDBJ databases">
        <title>The diversity of rhizobia nodulating Mimosa spp. in eleven states of Brazil covering several biomes is determined by host plant, location, and edaphic factors.</title>
        <authorList>
            <person name="Rouws L."/>
            <person name="Barauna A."/>
            <person name="Beukes C."/>
            <person name="De Faria S.M."/>
            <person name="Gross E."/>
            <person name="Dos Reis Junior F.B."/>
            <person name="Simon M."/>
            <person name="Maluk M."/>
            <person name="Odee D.W."/>
            <person name="Kenicer G."/>
            <person name="Young J.P.W."/>
            <person name="Reis V.M."/>
            <person name="Zilli J."/>
            <person name="James E.K."/>
        </authorList>
    </citation>
    <scope>NUCLEOTIDE SEQUENCE [LARGE SCALE GENOMIC DNA]</scope>
    <source>
        <strain evidence="3 4">JPY167</strain>
    </source>
</reference>
<dbReference type="PANTHER" id="PTHR11695:SF294">
    <property type="entry name" value="RETICULON-4-INTERACTING PROTEIN 1, MITOCHONDRIAL"/>
    <property type="match status" value="1"/>
</dbReference>
<name>A0ABU9RV04_9BURK</name>
<dbReference type="CDD" id="cd05289">
    <property type="entry name" value="MDR_like_2"/>
    <property type="match status" value="1"/>
</dbReference>
<dbReference type="InterPro" id="IPR011032">
    <property type="entry name" value="GroES-like_sf"/>
</dbReference>
<dbReference type="PANTHER" id="PTHR11695">
    <property type="entry name" value="ALCOHOL DEHYDROGENASE RELATED"/>
    <property type="match status" value="1"/>
</dbReference>
<dbReference type="Gene3D" id="3.90.180.10">
    <property type="entry name" value="Medium-chain alcohol dehydrogenases, catalytic domain"/>
    <property type="match status" value="1"/>
</dbReference>
<sequence>MDADIPETMLAWRVPRFGGVESLRQESLSVPEPAHGEVLIEVQAAALNPVDLKTLQGRYPLVTEGDLPYTLGRDVTGVVVSRGEGAQAWPQGARVCAFVGQGSGALADYVVVDATALAGAPATCAVDAAAAIPLAALTAWQGLFEHGKLQGGERVLIQGASGGVGRFAVQFARHCGARVVATASASERDALLALGASEVIDYHAQRFEEEAGEVDLVFDLVGGEAQQRSWQVVKNGGAMVSTLGEPSQAQASRHGARATRYTARADGAQLAHIVELVEKGAVKAEVVERFDFDDTPRGFERLAGGHLRGKLVVMRQWHDAL</sequence>
<dbReference type="InterPro" id="IPR020843">
    <property type="entry name" value="ER"/>
</dbReference>
<dbReference type="Proteomes" id="UP001489897">
    <property type="component" value="Unassembled WGS sequence"/>
</dbReference>
<dbReference type="RefSeq" id="WP_069262296.1">
    <property type="nucleotide sequence ID" value="NZ_JAYMRV010000006.1"/>
</dbReference>
<evidence type="ECO:0000256" key="1">
    <source>
        <dbReference type="ARBA" id="ARBA00023002"/>
    </source>
</evidence>
<keyword evidence="1 3" id="KW-0560">Oxidoreductase</keyword>
<evidence type="ECO:0000313" key="4">
    <source>
        <dbReference type="Proteomes" id="UP001489897"/>
    </source>
</evidence>
<accession>A0ABU9RV04</accession>
<evidence type="ECO:0000259" key="2">
    <source>
        <dbReference type="SMART" id="SM00829"/>
    </source>
</evidence>